<reference key="2">
    <citation type="submission" date="2011-04" db="EMBL/GenBank/DDBJ databases">
        <title>Complete sequence of chromosome of Haliscomenobacter hydrossis DSM 1100.</title>
        <authorList>
            <consortium name="US DOE Joint Genome Institute (JGI-PGF)"/>
            <person name="Lucas S."/>
            <person name="Han J."/>
            <person name="Lapidus A."/>
            <person name="Bruce D."/>
            <person name="Goodwin L."/>
            <person name="Pitluck S."/>
            <person name="Peters L."/>
            <person name="Kyrpides N."/>
            <person name="Mavromatis K."/>
            <person name="Ivanova N."/>
            <person name="Ovchinnikova G."/>
            <person name="Pagani I."/>
            <person name="Daligault H."/>
            <person name="Detter J.C."/>
            <person name="Han C."/>
            <person name="Land M."/>
            <person name="Hauser L."/>
            <person name="Markowitz V."/>
            <person name="Cheng J.-F."/>
            <person name="Hugenholtz P."/>
            <person name="Woyke T."/>
            <person name="Wu D."/>
            <person name="Verbarg S."/>
            <person name="Frueling A."/>
            <person name="Brambilla E."/>
            <person name="Klenk H.-P."/>
            <person name="Eisen J.A."/>
        </authorList>
    </citation>
    <scope>NUCLEOTIDE SEQUENCE</scope>
    <source>
        <strain>DSM 1100</strain>
    </source>
</reference>
<dbReference type="AlphaFoldDB" id="F4KTY8"/>
<dbReference type="SUPFAM" id="SSF90123">
    <property type="entry name" value="ABC transporter transmembrane region"/>
    <property type="match status" value="1"/>
</dbReference>
<evidence type="ECO:0000313" key="12">
    <source>
        <dbReference type="EMBL" id="AEE49124.1"/>
    </source>
</evidence>
<dbReference type="RefSeq" id="WP_013763679.1">
    <property type="nucleotide sequence ID" value="NC_015510.1"/>
</dbReference>
<name>F4KTY8_HALH1</name>
<accession>F4KTY8</accession>
<dbReference type="Pfam" id="PF00005">
    <property type="entry name" value="ABC_tran"/>
    <property type="match status" value="1"/>
</dbReference>
<keyword evidence="2" id="KW-0813">Transport</keyword>
<keyword evidence="4 9" id="KW-0812">Transmembrane</keyword>
<evidence type="ECO:0000256" key="9">
    <source>
        <dbReference type="SAM" id="Phobius"/>
    </source>
</evidence>
<dbReference type="STRING" id="760192.Halhy_1228"/>
<evidence type="ECO:0000256" key="8">
    <source>
        <dbReference type="ARBA" id="ARBA00023136"/>
    </source>
</evidence>
<dbReference type="InterPro" id="IPR011527">
    <property type="entry name" value="ABC1_TM_dom"/>
</dbReference>
<evidence type="ECO:0000256" key="4">
    <source>
        <dbReference type="ARBA" id="ARBA00022692"/>
    </source>
</evidence>
<evidence type="ECO:0000256" key="7">
    <source>
        <dbReference type="ARBA" id="ARBA00022989"/>
    </source>
</evidence>
<dbReference type="SUPFAM" id="SSF52540">
    <property type="entry name" value="P-loop containing nucleoside triphosphate hydrolases"/>
    <property type="match status" value="1"/>
</dbReference>
<evidence type="ECO:0000256" key="5">
    <source>
        <dbReference type="ARBA" id="ARBA00022741"/>
    </source>
</evidence>
<proteinExistence type="predicted"/>
<dbReference type="Gene3D" id="1.20.1560.10">
    <property type="entry name" value="ABC transporter type 1, transmembrane domain"/>
    <property type="match status" value="1"/>
</dbReference>
<evidence type="ECO:0000259" key="10">
    <source>
        <dbReference type="PROSITE" id="PS50893"/>
    </source>
</evidence>
<feature type="transmembrane region" description="Helical" evidence="9">
    <location>
        <begin position="296"/>
        <end position="317"/>
    </location>
</feature>
<dbReference type="OrthoDB" id="9760358at2"/>
<gene>
    <name evidence="12" type="ordered locus">Halhy_1228</name>
</gene>
<keyword evidence="8 9" id="KW-0472">Membrane</keyword>
<dbReference type="InterPro" id="IPR003593">
    <property type="entry name" value="AAA+_ATPase"/>
</dbReference>
<dbReference type="InterPro" id="IPR027417">
    <property type="entry name" value="P-loop_NTPase"/>
</dbReference>
<protein>
    <submittedName>
        <fullName evidence="12">Xenobiotic-transporting ATPase</fullName>
    </submittedName>
</protein>
<dbReference type="Proteomes" id="UP000008461">
    <property type="component" value="Chromosome"/>
</dbReference>
<dbReference type="InterPro" id="IPR003439">
    <property type="entry name" value="ABC_transporter-like_ATP-bd"/>
</dbReference>
<evidence type="ECO:0000256" key="2">
    <source>
        <dbReference type="ARBA" id="ARBA00022448"/>
    </source>
</evidence>
<evidence type="ECO:0000256" key="6">
    <source>
        <dbReference type="ARBA" id="ARBA00022840"/>
    </source>
</evidence>
<comment type="subcellular location">
    <subcellularLocation>
        <location evidence="1">Cell membrane</location>
        <topology evidence="1">Multi-pass membrane protein</topology>
    </subcellularLocation>
</comment>
<evidence type="ECO:0000313" key="13">
    <source>
        <dbReference type="Proteomes" id="UP000008461"/>
    </source>
</evidence>
<keyword evidence="6" id="KW-0067">ATP-binding</keyword>
<dbReference type="PANTHER" id="PTHR43394">
    <property type="entry name" value="ATP-DEPENDENT PERMEASE MDL1, MITOCHONDRIAL"/>
    <property type="match status" value="1"/>
</dbReference>
<dbReference type="EMBL" id="CP002691">
    <property type="protein sequence ID" value="AEE49124.1"/>
    <property type="molecule type" value="Genomic_DNA"/>
</dbReference>
<dbReference type="Pfam" id="PF00664">
    <property type="entry name" value="ABC_membrane"/>
    <property type="match status" value="1"/>
</dbReference>
<dbReference type="PROSITE" id="PS50893">
    <property type="entry name" value="ABC_TRANSPORTER_2"/>
    <property type="match status" value="1"/>
</dbReference>
<dbReference type="GO" id="GO:0005524">
    <property type="term" value="F:ATP binding"/>
    <property type="evidence" value="ECO:0007669"/>
    <property type="project" value="UniProtKB-KW"/>
</dbReference>
<feature type="transmembrane region" description="Helical" evidence="9">
    <location>
        <begin position="176"/>
        <end position="194"/>
    </location>
</feature>
<dbReference type="InterPro" id="IPR036640">
    <property type="entry name" value="ABC1_TM_sf"/>
</dbReference>
<organism evidence="12 13">
    <name type="scientific">Haliscomenobacter hydrossis (strain ATCC 27775 / DSM 1100 / LMG 10767 / O)</name>
    <dbReference type="NCBI Taxonomy" id="760192"/>
    <lineage>
        <taxon>Bacteria</taxon>
        <taxon>Pseudomonadati</taxon>
        <taxon>Bacteroidota</taxon>
        <taxon>Saprospiria</taxon>
        <taxon>Saprospirales</taxon>
        <taxon>Haliscomenobacteraceae</taxon>
        <taxon>Haliscomenobacter</taxon>
    </lineage>
</organism>
<dbReference type="GO" id="GO:0005886">
    <property type="term" value="C:plasma membrane"/>
    <property type="evidence" value="ECO:0007669"/>
    <property type="project" value="UniProtKB-SubCell"/>
</dbReference>
<keyword evidence="13" id="KW-1185">Reference proteome</keyword>
<dbReference type="GO" id="GO:0016887">
    <property type="term" value="F:ATP hydrolysis activity"/>
    <property type="evidence" value="ECO:0007669"/>
    <property type="project" value="InterPro"/>
</dbReference>
<dbReference type="HOGENOM" id="CLU_000604_84_3_10"/>
<feature type="transmembrane region" description="Helical" evidence="9">
    <location>
        <begin position="259"/>
        <end position="284"/>
    </location>
</feature>
<evidence type="ECO:0000259" key="11">
    <source>
        <dbReference type="PROSITE" id="PS50929"/>
    </source>
</evidence>
<sequence length="596" mass="67649">MKQLAYLNKYFWRYRRHFLLGFLFVSLSNYFRVLQPQTIREALDLVVENLYLYRMYQGTELEGDFFGMLSLQLFYFGFLVLVLAVFMGLFMYWMRQTIIVMSRLMEYDMRKEVFAHYEKLDLAFYKRNNTGDLMSRITEDINKVRMYLGPAVLYGVNLISLFILVIYSMLMVSAELTMYCLIPLPFLSISIYYVSTLINTQSEKIQQQLATLNSTAQEVYSGIRVVKSYVQEAATVKHFAAQSDRFKQQSLRLAVTNSLFFPLMVLLTGMSTLLVIYFGGLQVVKGTITPGNIAEFVIYVNMLTWPVTAIGWIASIVQQAAASQKRINEFLKTQPTIVNLGSNTQDLSGEIEFKNVTFTYPDTGITALKEVSFKLEPGQKMAIIGRTGSGKTTIADLLLRMYDVTEGQILLDNQALSTHDLAKLRKRIGYVPQDVFLFSDTISANIVFGRREAPQAEIEDFARYASVYNDIMDLPKGFDTLVGERGVTLSGGQKQRVSIARALIKKPDIVILDDCLSAVDTNTEKQVLEYFSGALAQKTAIIITHRIYSLLQFDKIIVMDGGRVVEAGTHEELLANKGYYADLFEKQTEEVPTASL</sequence>
<dbReference type="InterPro" id="IPR017871">
    <property type="entry name" value="ABC_transporter-like_CS"/>
</dbReference>
<dbReference type="SMART" id="SM00382">
    <property type="entry name" value="AAA"/>
    <property type="match status" value="1"/>
</dbReference>
<dbReference type="PANTHER" id="PTHR43394:SF1">
    <property type="entry name" value="ATP-BINDING CASSETTE SUB-FAMILY B MEMBER 10, MITOCHONDRIAL"/>
    <property type="match status" value="1"/>
</dbReference>
<dbReference type="Gene3D" id="3.40.50.300">
    <property type="entry name" value="P-loop containing nucleotide triphosphate hydrolases"/>
    <property type="match status" value="1"/>
</dbReference>
<dbReference type="PROSITE" id="PS00211">
    <property type="entry name" value="ABC_TRANSPORTER_1"/>
    <property type="match status" value="1"/>
</dbReference>
<keyword evidence="3" id="KW-1003">Cell membrane</keyword>
<feature type="domain" description="ABC transmembrane type-1" evidence="11">
    <location>
        <begin position="19"/>
        <end position="319"/>
    </location>
</feature>
<dbReference type="PROSITE" id="PS50929">
    <property type="entry name" value="ABC_TM1F"/>
    <property type="match status" value="1"/>
</dbReference>
<reference evidence="12 13" key="1">
    <citation type="journal article" date="2011" name="Stand. Genomic Sci.">
        <title>Complete genome sequence of Haliscomenobacter hydrossis type strain (O).</title>
        <authorList>
            <consortium name="US DOE Joint Genome Institute (JGI-PGF)"/>
            <person name="Daligault H."/>
            <person name="Lapidus A."/>
            <person name="Zeytun A."/>
            <person name="Nolan M."/>
            <person name="Lucas S."/>
            <person name="Del Rio T.G."/>
            <person name="Tice H."/>
            <person name="Cheng J.F."/>
            <person name="Tapia R."/>
            <person name="Han C."/>
            <person name="Goodwin L."/>
            <person name="Pitluck S."/>
            <person name="Liolios K."/>
            <person name="Pagani I."/>
            <person name="Ivanova N."/>
            <person name="Huntemann M."/>
            <person name="Mavromatis K."/>
            <person name="Mikhailova N."/>
            <person name="Pati A."/>
            <person name="Chen A."/>
            <person name="Palaniappan K."/>
            <person name="Land M."/>
            <person name="Hauser L."/>
            <person name="Brambilla E.M."/>
            <person name="Rohde M."/>
            <person name="Verbarg S."/>
            <person name="Goker M."/>
            <person name="Bristow J."/>
            <person name="Eisen J.A."/>
            <person name="Markowitz V."/>
            <person name="Hugenholtz P."/>
            <person name="Kyrpides N.C."/>
            <person name="Klenk H.P."/>
            <person name="Woyke T."/>
        </authorList>
    </citation>
    <scope>NUCLEOTIDE SEQUENCE [LARGE SCALE GENOMIC DNA]</scope>
    <source>
        <strain evidence="13">ATCC 27775 / DSM 1100 / LMG 10767 / O</strain>
    </source>
</reference>
<dbReference type="GO" id="GO:0015421">
    <property type="term" value="F:ABC-type oligopeptide transporter activity"/>
    <property type="evidence" value="ECO:0007669"/>
    <property type="project" value="TreeGrafter"/>
</dbReference>
<feature type="domain" description="ABC transporter" evidence="10">
    <location>
        <begin position="351"/>
        <end position="586"/>
    </location>
</feature>
<evidence type="ECO:0000256" key="3">
    <source>
        <dbReference type="ARBA" id="ARBA00022475"/>
    </source>
</evidence>
<keyword evidence="7 9" id="KW-1133">Transmembrane helix</keyword>
<dbReference type="InterPro" id="IPR039421">
    <property type="entry name" value="Type_1_exporter"/>
</dbReference>
<feature type="transmembrane region" description="Helical" evidence="9">
    <location>
        <begin position="151"/>
        <end position="170"/>
    </location>
</feature>
<feature type="transmembrane region" description="Helical" evidence="9">
    <location>
        <begin position="73"/>
        <end position="94"/>
    </location>
</feature>
<dbReference type="eggNOG" id="COG1132">
    <property type="taxonomic scope" value="Bacteria"/>
</dbReference>
<dbReference type="KEGG" id="hhy:Halhy_1228"/>
<keyword evidence="5" id="KW-0547">Nucleotide-binding</keyword>
<dbReference type="CDD" id="cd18541">
    <property type="entry name" value="ABC_6TM_TmrB_like"/>
    <property type="match status" value="1"/>
</dbReference>
<evidence type="ECO:0000256" key="1">
    <source>
        <dbReference type="ARBA" id="ARBA00004651"/>
    </source>
</evidence>
<dbReference type="FunFam" id="3.40.50.300:FF:000221">
    <property type="entry name" value="Multidrug ABC transporter ATP-binding protein"/>
    <property type="match status" value="1"/>
</dbReference>